<dbReference type="KEGG" id="poc:NCTC13071_00092"/>
<dbReference type="GO" id="GO:0006302">
    <property type="term" value="P:double-strand break repair"/>
    <property type="evidence" value="ECO:0007669"/>
    <property type="project" value="InterPro"/>
</dbReference>
<dbReference type="GO" id="GO:0016887">
    <property type="term" value="F:ATP hydrolysis activity"/>
    <property type="evidence" value="ECO:0007669"/>
    <property type="project" value="InterPro"/>
</dbReference>
<dbReference type="PANTHER" id="PTHR32182">
    <property type="entry name" value="DNA REPLICATION AND REPAIR PROTEIN RECF"/>
    <property type="match status" value="1"/>
</dbReference>
<dbReference type="InterPro" id="IPR003141">
    <property type="entry name" value="Pol/His_phosphatase_N"/>
</dbReference>
<sequence length="888" mass="100614">MNAGALFYKADLHIHSYGEGSGSFDVTDASNTPQAIVETAITKGLKIISITDHNQFLNSLYAVNYAKDKNIDILAIPGIEVSTTQGHLLLYFDTPDDLQKFYGKLTFNDDKSLCYQGIAECLNFANQYGGIGILAHITLESGFEKTINRYGPQMDQIFKCENLLGLEITDKRDVNLFTDLDDKPEHKHLLDLWRTTLNNQLHRNFAKLMSSDSHTLDKLGKNAEGENRLTRIKMPTLTFRSFRLALLSSESRVRLEECIPEQHPTITHIKIEGGLLNGLDIELSPNLTCIIGSRGTGKSTLLESIRETSGNSSNSKLCDSEVWAQNILLSYFDETGQAISLRREKNASVVNCTDPNNGVALIPIESYGQGDTASTLQHSDENPKVIIDFLDSFLNLDSFHQQDNEYINLLRSNQSEMKKLRINLAALPEAKKALINEQNKLKELEKTKAADIVKFHNALIQEREFRKTLIDQLNKLVKTYREILGDNSLFRDVASMDDAKVIVGKEYFKSVKSIVDDFSKLVAQKSTELNSELQKKIDELKEQLKLWGAKESEIQSKIDAKKIELTQQGIPFDLGKINQISKDIVDYDKKVKRLNEDQKKLIELQRERKEILGNRENNRKEIYRSHFSFAQKVNRDLKSSIDDFSISIKYVESRYSPEFEEVLKSLMGWRTSQVSKAKIIASNISISEFIHAVKDKNMEIFRNILYNGERLLQDADIENIFFNILEDNHYEDLECLSYDDLPQIIVTKFIQQDGGGNKPIIKSISQLSLGQQQSVLLGILMLSDSNKPLLTDQPEDNLDSEFIFKTIVSNLRKIKEHRQVIIVTHNPNIAVLGDAELIIPLRSTSVHSIVDNAGSVDNLATINQCCQILEGGESAFKQRKKCLWILNI</sequence>
<feature type="coiled-coil region" evidence="1">
    <location>
        <begin position="577"/>
        <end position="621"/>
    </location>
</feature>
<reference evidence="3 4" key="1">
    <citation type="submission" date="2018-12" db="EMBL/GenBank/DDBJ databases">
        <authorList>
            <consortium name="Pathogen Informatics"/>
        </authorList>
    </citation>
    <scope>NUCLEOTIDE SEQUENCE [LARGE SCALE GENOMIC DNA]</scope>
    <source>
        <strain evidence="3 4">NCTC13071</strain>
    </source>
</reference>
<dbReference type="Pfam" id="PF13476">
    <property type="entry name" value="AAA_23"/>
    <property type="match status" value="1"/>
</dbReference>
<evidence type="ECO:0000313" key="3">
    <source>
        <dbReference type="EMBL" id="VEH14125.1"/>
    </source>
</evidence>
<dbReference type="CDD" id="cd07432">
    <property type="entry name" value="PHP_HisPPase"/>
    <property type="match status" value="1"/>
</dbReference>
<gene>
    <name evidence="3" type="ORF">NCTC13071_00092</name>
</gene>
<dbReference type="SUPFAM" id="SSF52540">
    <property type="entry name" value="P-loop containing nucleoside triphosphate hydrolases"/>
    <property type="match status" value="1"/>
</dbReference>
<dbReference type="InterPro" id="IPR016195">
    <property type="entry name" value="Pol/histidinol_Pase-like"/>
</dbReference>
<dbReference type="RefSeq" id="WP_018921171.1">
    <property type="nucleotide sequence ID" value="NZ_LR134384.1"/>
</dbReference>
<dbReference type="GeneID" id="85011020"/>
<keyword evidence="3" id="KW-0547">Nucleotide-binding</keyword>
<organism evidence="3 4">
    <name type="scientific">Segatella oris</name>
    <dbReference type="NCBI Taxonomy" id="28135"/>
    <lineage>
        <taxon>Bacteria</taxon>
        <taxon>Pseudomonadati</taxon>
        <taxon>Bacteroidota</taxon>
        <taxon>Bacteroidia</taxon>
        <taxon>Bacteroidales</taxon>
        <taxon>Prevotellaceae</taxon>
        <taxon>Segatella</taxon>
    </lineage>
</organism>
<dbReference type="PANTHER" id="PTHR32182:SF22">
    <property type="entry name" value="ATP-DEPENDENT ENDONUCLEASE, OLD FAMILY-RELATED"/>
    <property type="match status" value="1"/>
</dbReference>
<dbReference type="Gene3D" id="3.40.50.300">
    <property type="entry name" value="P-loop containing nucleotide triphosphate hydrolases"/>
    <property type="match status" value="2"/>
</dbReference>
<dbReference type="InterPro" id="IPR038729">
    <property type="entry name" value="Rad50/SbcC_AAA"/>
</dbReference>
<feature type="domain" description="Polymerase/histidinol phosphatase N-terminal" evidence="2">
    <location>
        <begin position="10"/>
        <end position="85"/>
    </location>
</feature>
<dbReference type="InterPro" id="IPR027417">
    <property type="entry name" value="P-loop_NTPase"/>
</dbReference>
<dbReference type="GO" id="GO:0005524">
    <property type="term" value="F:ATP binding"/>
    <property type="evidence" value="ECO:0007669"/>
    <property type="project" value="UniProtKB-KW"/>
</dbReference>
<dbReference type="Gene3D" id="3.20.20.140">
    <property type="entry name" value="Metal-dependent hydrolases"/>
    <property type="match status" value="1"/>
</dbReference>
<dbReference type="InterPro" id="IPR054787">
    <property type="entry name" value="TrlF_ATPase"/>
</dbReference>
<feature type="coiled-coil region" evidence="1">
    <location>
        <begin position="523"/>
        <end position="550"/>
    </location>
</feature>
<dbReference type="EMBL" id="LR134384">
    <property type="protein sequence ID" value="VEH14125.1"/>
    <property type="molecule type" value="Genomic_DNA"/>
</dbReference>
<dbReference type="AlphaFoldDB" id="A0A3S4UK13"/>
<dbReference type="SMART" id="SM00481">
    <property type="entry name" value="POLIIIAc"/>
    <property type="match status" value="1"/>
</dbReference>
<keyword evidence="3" id="KW-0067">ATP-binding</keyword>
<dbReference type="NCBIfam" id="NF045780">
    <property type="entry name" value="TrlF_fam_ATP"/>
    <property type="match status" value="1"/>
</dbReference>
<evidence type="ECO:0000256" key="1">
    <source>
        <dbReference type="SAM" id="Coils"/>
    </source>
</evidence>
<accession>A0A3S4UK13</accession>
<keyword evidence="1" id="KW-0175">Coiled coil</keyword>
<evidence type="ECO:0000313" key="4">
    <source>
        <dbReference type="Proteomes" id="UP000274578"/>
    </source>
</evidence>
<dbReference type="Pfam" id="PF02811">
    <property type="entry name" value="PHP"/>
    <property type="match status" value="1"/>
</dbReference>
<dbReference type="InterPro" id="IPR004013">
    <property type="entry name" value="PHP_dom"/>
</dbReference>
<dbReference type="SUPFAM" id="SSF89550">
    <property type="entry name" value="PHP domain-like"/>
    <property type="match status" value="1"/>
</dbReference>
<protein>
    <submittedName>
        <fullName evidence="3">Macrolide transporter ATP-binding /permease protein</fullName>
    </submittedName>
</protein>
<dbReference type="GO" id="GO:0000731">
    <property type="term" value="P:DNA synthesis involved in DNA repair"/>
    <property type="evidence" value="ECO:0007669"/>
    <property type="project" value="TreeGrafter"/>
</dbReference>
<dbReference type="Proteomes" id="UP000274578">
    <property type="component" value="Chromosome 1"/>
</dbReference>
<name>A0A3S4UK13_9BACT</name>
<evidence type="ECO:0000259" key="2">
    <source>
        <dbReference type="SMART" id="SM00481"/>
    </source>
</evidence>
<proteinExistence type="predicted"/>